<keyword evidence="4" id="KW-1185">Reference proteome</keyword>
<evidence type="ECO:0000256" key="2">
    <source>
        <dbReference type="SAM" id="Phobius"/>
    </source>
</evidence>
<feature type="transmembrane region" description="Helical" evidence="2">
    <location>
        <begin position="223"/>
        <end position="244"/>
    </location>
</feature>
<dbReference type="PANTHER" id="PTHR34980">
    <property type="entry name" value="INNER MEMBRANE PROTEIN-RELATED-RELATED"/>
    <property type="match status" value="1"/>
</dbReference>
<dbReference type="EMBL" id="CP106753">
    <property type="protein sequence ID" value="UXY16240.1"/>
    <property type="molecule type" value="Genomic_DNA"/>
</dbReference>
<keyword evidence="2" id="KW-0812">Transmembrane</keyword>
<protein>
    <submittedName>
        <fullName evidence="3">DUF805 domain-containing protein</fullName>
    </submittedName>
</protein>
<keyword evidence="2" id="KW-1133">Transmembrane helix</keyword>
<dbReference type="PANTHER" id="PTHR34980:SF3">
    <property type="entry name" value="BLR8105 PROTEIN"/>
    <property type="match status" value="1"/>
</dbReference>
<feature type="transmembrane region" description="Helical" evidence="2">
    <location>
        <begin position="280"/>
        <end position="313"/>
    </location>
</feature>
<feature type="transmembrane region" description="Helical" evidence="2">
    <location>
        <begin position="250"/>
        <end position="268"/>
    </location>
</feature>
<proteinExistence type="predicted"/>
<organism evidence="3 4">
    <name type="scientific">Chitiniphilus purpureus</name>
    <dbReference type="NCBI Taxonomy" id="2981137"/>
    <lineage>
        <taxon>Bacteria</taxon>
        <taxon>Pseudomonadati</taxon>
        <taxon>Pseudomonadota</taxon>
        <taxon>Betaproteobacteria</taxon>
        <taxon>Neisseriales</taxon>
        <taxon>Chitinibacteraceae</taxon>
        <taxon>Chitiniphilus</taxon>
    </lineage>
</organism>
<name>A0ABY6DPC7_9NEIS</name>
<evidence type="ECO:0000313" key="4">
    <source>
        <dbReference type="Proteomes" id="UP001061302"/>
    </source>
</evidence>
<keyword evidence="2" id="KW-0472">Membrane</keyword>
<dbReference type="Pfam" id="PF05656">
    <property type="entry name" value="DUF805"/>
    <property type="match status" value="1"/>
</dbReference>
<dbReference type="Proteomes" id="UP001061302">
    <property type="component" value="Chromosome"/>
</dbReference>
<reference evidence="3" key="1">
    <citation type="submission" date="2022-10" db="EMBL/GenBank/DDBJ databases">
        <title>Chitiniphilus purpureus sp. nov., a novel chitin-degrading bacterium isolated from crawfish pond sediment.</title>
        <authorList>
            <person name="Li K."/>
        </authorList>
    </citation>
    <scope>NUCLEOTIDE SEQUENCE</scope>
    <source>
        <strain evidence="3">CD1</strain>
    </source>
</reference>
<dbReference type="RefSeq" id="WP_263125686.1">
    <property type="nucleotide sequence ID" value="NZ_CP106753.1"/>
</dbReference>
<gene>
    <name evidence="3" type="ORF">N8I74_04260</name>
</gene>
<sequence>MRDAVRLILTGEILPGFVRDDVHANLAALLKLDAERSRRLLDAAPTVIKQQLPQSQIDTYLALLRQAGAAVRVEHLDGRPWRQPLADTAFPALFDEIQPQPARPTAQAPQAPQAAALPGPVPAAPEPAVLALADAAVPESIKCPACNLEQHKRTLCSGCGTDMPRMLAAQNQARIEARQAQPAAGGPRTVSGLRPGEATQPGIDETPRLFGLQLTGRLGRMRYLAYGMLLVLALVPITLVFSLALLFLKGFWVVFGMAWLWLFMRLVVFRLHDIGLSGWWGAAGLALPLVVLLIDTQIGSIVSMVGLVGSMGLCLWPGDTGPNRFGPPAEPPTMLINVLAVVGFIASLPSMSWLIQNEHVMLPGARQGTYSDAELAQMVQTMRAQGIEITVDELRAQMASQAQSR</sequence>
<evidence type="ECO:0000256" key="1">
    <source>
        <dbReference type="SAM" id="MobiDB-lite"/>
    </source>
</evidence>
<accession>A0ABY6DPC7</accession>
<feature type="transmembrane region" description="Helical" evidence="2">
    <location>
        <begin position="333"/>
        <end position="355"/>
    </location>
</feature>
<feature type="compositionally biased region" description="Low complexity" evidence="1">
    <location>
        <begin position="101"/>
        <end position="118"/>
    </location>
</feature>
<dbReference type="InterPro" id="IPR008523">
    <property type="entry name" value="DUF805"/>
</dbReference>
<evidence type="ECO:0000313" key="3">
    <source>
        <dbReference type="EMBL" id="UXY16240.1"/>
    </source>
</evidence>
<feature type="region of interest" description="Disordered" evidence="1">
    <location>
        <begin position="101"/>
        <end position="120"/>
    </location>
</feature>